<dbReference type="EMBL" id="ML170162">
    <property type="protein sequence ID" value="TDL26154.1"/>
    <property type="molecule type" value="Genomic_DNA"/>
</dbReference>
<dbReference type="Pfam" id="PF00069">
    <property type="entry name" value="Pkinase"/>
    <property type="match status" value="1"/>
</dbReference>
<dbReference type="InterPro" id="IPR011009">
    <property type="entry name" value="Kinase-like_dom_sf"/>
</dbReference>
<keyword evidence="7" id="KW-0723">Serine/threonine-protein kinase</keyword>
<dbReference type="PRINTS" id="PR01217">
    <property type="entry name" value="PRICHEXTENSN"/>
</dbReference>
<dbReference type="Gene3D" id="1.10.510.10">
    <property type="entry name" value="Transferase(Phosphotransferase) domain 1"/>
    <property type="match status" value="1"/>
</dbReference>
<keyword evidence="2 6" id="KW-0547">Nucleotide-binding</keyword>
<evidence type="ECO:0000259" key="9">
    <source>
        <dbReference type="PROSITE" id="PS50011"/>
    </source>
</evidence>
<feature type="compositionally biased region" description="Pro residues" evidence="8">
    <location>
        <begin position="408"/>
        <end position="418"/>
    </location>
</feature>
<dbReference type="PANTHER" id="PTHR47448:SF5">
    <property type="entry name" value="MITOGEN-ACTIVATED PROTEIN KINASE KINAE MKK2"/>
    <property type="match status" value="1"/>
</dbReference>
<dbReference type="InterPro" id="IPR017441">
    <property type="entry name" value="Protein_kinase_ATP_BS"/>
</dbReference>
<dbReference type="PROSITE" id="PS00107">
    <property type="entry name" value="PROTEIN_KINASE_ATP"/>
    <property type="match status" value="1"/>
</dbReference>
<organism evidence="10 11">
    <name type="scientific">Rickenella mellea</name>
    <dbReference type="NCBI Taxonomy" id="50990"/>
    <lineage>
        <taxon>Eukaryota</taxon>
        <taxon>Fungi</taxon>
        <taxon>Dikarya</taxon>
        <taxon>Basidiomycota</taxon>
        <taxon>Agaricomycotina</taxon>
        <taxon>Agaricomycetes</taxon>
        <taxon>Hymenochaetales</taxon>
        <taxon>Rickenellaceae</taxon>
        <taxon>Rickenella</taxon>
    </lineage>
</organism>
<dbReference type="Gene3D" id="3.30.200.20">
    <property type="entry name" value="Phosphorylase Kinase, domain 1"/>
    <property type="match status" value="1"/>
</dbReference>
<feature type="compositionally biased region" description="Polar residues" evidence="8">
    <location>
        <begin position="359"/>
        <end position="371"/>
    </location>
</feature>
<evidence type="ECO:0000313" key="11">
    <source>
        <dbReference type="Proteomes" id="UP000294933"/>
    </source>
</evidence>
<proteinExistence type="inferred from homology"/>
<dbReference type="Proteomes" id="UP000294933">
    <property type="component" value="Unassembled WGS sequence"/>
</dbReference>
<dbReference type="PROSITE" id="PS00108">
    <property type="entry name" value="PROTEIN_KINASE_ST"/>
    <property type="match status" value="1"/>
</dbReference>
<feature type="compositionally biased region" description="Pro residues" evidence="8">
    <location>
        <begin position="443"/>
        <end position="453"/>
    </location>
</feature>
<dbReference type="GO" id="GO:0004674">
    <property type="term" value="F:protein serine/threonine kinase activity"/>
    <property type="evidence" value="ECO:0007669"/>
    <property type="project" value="UniProtKB-KW"/>
</dbReference>
<evidence type="ECO:0000256" key="4">
    <source>
        <dbReference type="ARBA" id="ARBA00022840"/>
    </source>
</evidence>
<evidence type="ECO:0000256" key="5">
    <source>
        <dbReference type="ARBA" id="ARBA00038035"/>
    </source>
</evidence>
<evidence type="ECO:0000256" key="6">
    <source>
        <dbReference type="PROSITE-ProRule" id="PRU10141"/>
    </source>
</evidence>
<evidence type="ECO:0000256" key="1">
    <source>
        <dbReference type="ARBA" id="ARBA00022679"/>
    </source>
</evidence>
<dbReference type="InterPro" id="IPR000719">
    <property type="entry name" value="Prot_kinase_dom"/>
</dbReference>
<dbReference type="SUPFAM" id="SSF56112">
    <property type="entry name" value="Protein kinase-like (PK-like)"/>
    <property type="match status" value="1"/>
</dbReference>
<comment type="similarity">
    <text evidence="5">Belongs to the protein kinase superfamily. STE Ser/Thr protein kinase family. MAP kinase kinase subfamily.</text>
</comment>
<dbReference type="GO" id="GO:0000165">
    <property type="term" value="P:MAPK cascade"/>
    <property type="evidence" value="ECO:0007669"/>
    <property type="project" value="UniProtKB-ARBA"/>
</dbReference>
<dbReference type="InterPro" id="IPR050915">
    <property type="entry name" value="MAP_kinase_kinase"/>
</dbReference>
<keyword evidence="1" id="KW-0808">Transferase</keyword>
<dbReference type="PANTHER" id="PTHR47448">
    <property type="entry name" value="DUAL SPECIFICITY MITOGEN-ACTIVATED PROTEIN KINASE KINASE DSOR1-LIKE PROTEIN"/>
    <property type="match status" value="1"/>
</dbReference>
<dbReference type="STRING" id="50990.A0A4Y7QEU7"/>
<reference evidence="10 11" key="1">
    <citation type="submission" date="2018-06" db="EMBL/GenBank/DDBJ databases">
        <title>A transcriptomic atlas of mushroom development highlights an independent origin of complex multicellularity.</title>
        <authorList>
            <consortium name="DOE Joint Genome Institute"/>
            <person name="Krizsan K."/>
            <person name="Almasi E."/>
            <person name="Merenyi Z."/>
            <person name="Sahu N."/>
            <person name="Viragh M."/>
            <person name="Koszo T."/>
            <person name="Mondo S."/>
            <person name="Kiss B."/>
            <person name="Balint B."/>
            <person name="Kues U."/>
            <person name="Barry K."/>
            <person name="Hegedus J.C."/>
            <person name="Henrissat B."/>
            <person name="Johnson J."/>
            <person name="Lipzen A."/>
            <person name="Ohm R."/>
            <person name="Nagy I."/>
            <person name="Pangilinan J."/>
            <person name="Yan J."/>
            <person name="Xiong Y."/>
            <person name="Grigoriev I.V."/>
            <person name="Hibbett D.S."/>
            <person name="Nagy L.G."/>
        </authorList>
    </citation>
    <scope>NUCLEOTIDE SEQUENCE [LARGE SCALE GENOMIC DNA]</scope>
    <source>
        <strain evidence="10 11">SZMC22713</strain>
    </source>
</reference>
<dbReference type="OrthoDB" id="10252354at2759"/>
<feature type="compositionally biased region" description="Polar residues" evidence="8">
    <location>
        <begin position="1"/>
        <end position="10"/>
    </location>
</feature>
<evidence type="ECO:0000256" key="8">
    <source>
        <dbReference type="SAM" id="MobiDB-lite"/>
    </source>
</evidence>
<evidence type="ECO:0000256" key="7">
    <source>
        <dbReference type="RuleBase" id="RU000304"/>
    </source>
</evidence>
<dbReference type="SMART" id="SM00220">
    <property type="entry name" value="S_TKc"/>
    <property type="match status" value="1"/>
</dbReference>
<feature type="region of interest" description="Disordered" evidence="8">
    <location>
        <begin position="1"/>
        <end position="24"/>
    </location>
</feature>
<dbReference type="InterPro" id="IPR008271">
    <property type="entry name" value="Ser/Thr_kinase_AS"/>
</dbReference>
<dbReference type="PROSITE" id="PS50011">
    <property type="entry name" value="PROTEIN_KINASE_DOM"/>
    <property type="match status" value="1"/>
</dbReference>
<dbReference type="GO" id="GO:0005524">
    <property type="term" value="F:ATP binding"/>
    <property type="evidence" value="ECO:0007669"/>
    <property type="project" value="UniProtKB-UniRule"/>
</dbReference>
<accession>A0A4Y7QEU7</accession>
<evidence type="ECO:0000256" key="3">
    <source>
        <dbReference type="ARBA" id="ARBA00022777"/>
    </source>
</evidence>
<dbReference type="VEuPathDB" id="FungiDB:BD410DRAFT_716474"/>
<feature type="domain" description="Protein kinase" evidence="9">
    <location>
        <begin position="45"/>
        <end position="303"/>
    </location>
</feature>
<dbReference type="AlphaFoldDB" id="A0A4Y7QEU7"/>
<name>A0A4Y7QEU7_9AGAM</name>
<dbReference type="FunFam" id="1.10.510.10:FF:000263">
    <property type="entry name" value="MAP kinase skh1/pek1"/>
    <property type="match status" value="1"/>
</dbReference>
<evidence type="ECO:0000313" key="10">
    <source>
        <dbReference type="EMBL" id="TDL26154.1"/>
    </source>
</evidence>
<feature type="region of interest" description="Disordered" evidence="8">
    <location>
        <begin position="359"/>
        <end position="468"/>
    </location>
</feature>
<keyword evidence="11" id="KW-1185">Reference proteome</keyword>
<protein>
    <submittedName>
        <fullName evidence="10">Kinase-like protein</fullName>
    </submittedName>
</protein>
<sequence>MASLKQTLAHVQTCPPSGAPPVPDQIEEVRQPVPGSEEKWSDEFLEELARLGEGNGGAVHKVKDKRTNLIMARKTITTRETPPRQLLREISFMSNTVHINICHFYGAYISPSSSEVKVLMEICDGGSLEAIGKKIKELGKRVHEKVAGRLAEGIFQGLAYLHSKKIIHRDIKPSNILLSRQGVVKLCDFGVSGELVDSMAGTFTGTSYYMSPERMSGQGYTIRADVWSAGLSLLELVQNKFPFPTDLGPIDLIMYLSEADPPELEDEYEGQWSDGMKNFIKTSLILTPNERPPPREMLAHPWIVDIMKKEVNMARWIREVWGWPKPVRKSRDGYVMIPIPVQVQVPPAVSVPASVQIQNTYTTPHPSNPQSFPLRRASAPSTPPSSPPSSIRRPRQPPLPSRSATVRRPPPPPPPPVRTPTLPSRRRSPPPPPPTRSFLSATRPPPPPPPPDRSPITPIAVRRGFAFR</sequence>
<evidence type="ECO:0000256" key="2">
    <source>
        <dbReference type="ARBA" id="ARBA00022741"/>
    </source>
</evidence>
<gene>
    <name evidence="10" type="ORF">BD410DRAFT_716474</name>
</gene>
<keyword evidence="4 6" id="KW-0067">ATP-binding</keyword>
<keyword evidence="3 10" id="KW-0418">Kinase</keyword>
<feature type="binding site" evidence="6">
    <location>
        <position position="74"/>
    </location>
    <ligand>
        <name>ATP</name>
        <dbReference type="ChEBI" id="CHEBI:30616"/>
    </ligand>
</feature>